<dbReference type="InterPro" id="IPR001283">
    <property type="entry name" value="CRISP-related"/>
</dbReference>
<sequence length="442" mass="49706">MFYLHGYCSTVVHVNNKASFSSLYSRNPPLCDNPKNRDNLRHAILDFHNDARRRVAQGIEKIKQKRLGPAKNMYELSWSCEMELKAQDRIKNCDGDVEGFGSWSANSIRYKIVGADHSRPKPLIEKALRSWWEEGTALGKNNKYTGGAMYHFGNMVHAATTKIGCAYEICGDIMQIFCLYDDIGHIDGMILFEKGDACASEEDCITYEDLTCYNHLCKKPEEKPDDGKSDICDENNGMTDKMRNRILGLHNLYRSLVAKGEAEGKKGRTPTAAGMRKLGTFWKKKLVKKYSCDLEDIAVTHARKCVSEHSGDEAREGAGENLYSISIPDADKLKTGERACRTWFSELKQVGIGPKNLFTQRLLDQAEKIGEKIGHYTQMVWGTTDYIGCGIQNCPEQTLVVCNYKEPGNWKGQQIYKTGEPCSECPQGYSCTEEKLCASNAD</sequence>
<protein>
    <submittedName>
        <fullName evidence="2">SCP-like protein</fullName>
    </submittedName>
</protein>
<dbReference type="EMBL" id="JOJR01000260">
    <property type="protein sequence ID" value="RCN40897.1"/>
    <property type="molecule type" value="Genomic_DNA"/>
</dbReference>
<dbReference type="STRING" id="29170.A0A368GDN2"/>
<keyword evidence="3" id="KW-1185">Reference proteome</keyword>
<accession>A0A368GDN2</accession>
<dbReference type="OrthoDB" id="414826at2759"/>
<proteinExistence type="predicted"/>
<evidence type="ECO:0000313" key="3">
    <source>
        <dbReference type="Proteomes" id="UP000252519"/>
    </source>
</evidence>
<gene>
    <name evidence="2" type="ORF">ANCCAN_13162</name>
</gene>
<dbReference type="CDD" id="cd05380">
    <property type="entry name" value="CAP_euk"/>
    <property type="match status" value="2"/>
</dbReference>
<dbReference type="InterPro" id="IPR018244">
    <property type="entry name" value="Allrgn_V5/Tpx1_CS"/>
</dbReference>
<dbReference type="PROSITE" id="PS01009">
    <property type="entry name" value="CRISP_1"/>
    <property type="match status" value="1"/>
</dbReference>
<dbReference type="AlphaFoldDB" id="A0A368GDN2"/>
<evidence type="ECO:0000313" key="2">
    <source>
        <dbReference type="EMBL" id="RCN40897.1"/>
    </source>
</evidence>
<dbReference type="SUPFAM" id="SSF55797">
    <property type="entry name" value="PR-1-like"/>
    <property type="match status" value="2"/>
</dbReference>
<evidence type="ECO:0000259" key="1">
    <source>
        <dbReference type="SMART" id="SM00198"/>
    </source>
</evidence>
<dbReference type="SMART" id="SM00198">
    <property type="entry name" value="SCP"/>
    <property type="match status" value="2"/>
</dbReference>
<dbReference type="Gene3D" id="3.40.33.10">
    <property type="entry name" value="CAP"/>
    <property type="match status" value="2"/>
</dbReference>
<dbReference type="InterPro" id="IPR035940">
    <property type="entry name" value="CAP_sf"/>
</dbReference>
<organism evidence="2 3">
    <name type="scientific">Ancylostoma caninum</name>
    <name type="common">Dog hookworm</name>
    <dbReference type="NCBI Taxonomy" id="29170"/>
    <lineage>
        <taxon>Eukaryota</taxon>
        <taxon>Metazoa</taxon>
        <taxon>Ecdysozoa</taxon>
        <taxon>Nematoda</taxon>
        <taxon>Chromadorea</taxon>
        <taxon>Rhabditida</taxon>
        <taxon>Rhabditina</taxon>
        <taxon>Rhabditomorpha</taxon>
        <taxon>Strongyloidea</taxon>
        <taxon>Ancylostomatidae</taxon>
        <taxon>Ancylostomatinae</taxon>
        <taxon>Ancylostoma</taxon>
    </lineage>
</organism>
<name>A0A368GDN2_ANCCA</name>
<dbReference type="Pfam" id="PF00188">
    <property type="entry name" value="CAP"/>
    <property type="match status" value="2"/>
</dbReference>
<feature type="domain" description="SCP" evidence="1">
    <location>
        <begin position="241"/>
        <end position="412"/>
    </location>
</feature>
<reference evidence="2 3" key="1">
    <citation type="submission" date="2014-10" db="EMBL/GenBank/DDBJ databases">
        <title>Draft genome of the hookworm Ancylostoma caninum.</title>
        <authorList>
            <person name="Mitreva M."/>
        </authorList>
    </citation>
    <scope>NUCLEOTIDE SEQUENCE [LARGE SCALE GENOMIC DNA]</scope>
    <source>
        <strain evidence="2 3">Baltimore</strain>
    </source>
</reference>
<dbReference type="Proteomes" id="UP000252519">
    <property type="component" value="Unassembled WGS sequence"/>
</dbReference>
<dbReference type="GO" id="GO:0005576">
    <property type="term" value="C:extracellular region"/>
    <property type="evidence" value="ECO:0007669"/>
    <property type="project" value="InterPro"/>
</dbReference>
<comment type="caution">
    <text evidence="2">The sequence shown here is derived from an EMBL/GenBank/DDBJ whole genome shotgun (WGS) entry which is preliminary data.</text>
</comment>
<feature type="domain" description="SCP" evidence="1">
    <location>
        <begin position="39"/>
        <end position="188"/>
    </location>
</feature>
<dbReference type="PRINTS" id="PR00837">
    <property type="entry name" value="V5TPXLIKE"/>
</dbReference>
<dbReference type="PANTHER" id="PTHR10334">
    <property type="entry name" value="CYSTEINE-RICH SECRETORY PROTEIN-RELATED"/>
    <property type="match status" value="1"/>
</dbReference>
<dbReference type="InterPro" id="IPR014044">
    <property type="entry name" value="CAP_dom"/>
</dbReference>